<keyword evidence="1" id="KW-0812">Transmembrane</keyword>
<evidence type="ECO:0008006" key="4">
    <source>
        <dbReference type="Google" id="ProtNLM"/>
    </source>
</evidence>
<comment type="caution">
    <text evidence="2">The sequence shown here is derived from an EMBL/GenBank/DDBJ whole genome shotgun (WGS) entry which is preliminary data.</text>
</comment>
<reference evidence="2 3" key="1">
    <citation type="submission" date="2015-06" db="EMBL/GenBank/DDBJ databases">
        <title>The Genome Sequence of Enterococcus hirae 88EA1.</title>
        <authorList>
            <consortium name="The Broad Institute Genomics Platform"/>
            <consortium name="The Broad Institute Genome Sequencing Center for Infectious Disease"/>
            <person name="Earl A.M."/>
            <person name="Van Tyne D."/>
            <person name="Lebreton F."/>
            <person name="Saavedra J.T."/>
            <person name="Gilmore M.S."/>
            <person name="Manson McGuire A."/>
            <person name="Clock S."/>
            <person name="Crupain M."/>
            <person name="Rangan U."/>
            <person name="Young S."/>
            <person name="Abouelleil A."/>
            <person name="Cao P."/>
            <person name="Chapman S.B."/>
            <person name="Griggs A."/>
            <person name="Priest M."/>
            <person name="Shea T."/>
            <person name="Wortman J."/>
            <person name="Nusbaum C."/>
            <person name="Birren B."/>
        </authorList>
    </citation>
    <scope>NUCLEOTIDE SEQUENCE [LARGE SCALE GENOMIC DNA]</scope>
    <source>
        <strain evidence="2 3">88EA1</strain>
    </source>
</reference>
<accession>A0AB37IGY3</accession>
<dbReference type="AlphaFoldDB" id="A0AB37IGY3"/>
<dbReference type="InterPro" id="IPR016785">
    <property type="entry name" value="ComGD"/>
</dbReference>
<dbReference type="EMBL" id="LESJ01000005">
    <property type="protein sequence ID" value="RBT68700.1"/>
    <property type="molecule type" value="Genomic_DNA"/>
</dbReference>
<organism evidence="2 3">
    <name type="scientific">Enterococcus hirae</name>
    <dbReference type="NCBI Taxonomy" id="1354"/>
    <lineage>
        <taxon>Bacteria</taxon>
        <taxon>Bacillati</taxon>
        <taxon>Bacillota</taxon>
        <taxon>Bacilli</taxon>
        <taxon>Lactobacillales</taxon>
        <taxon>Enterococcaceae</taxon>
        <taxon>Enterococcus</taxon>
    </lineage>
</organism>
<keyword evidence="1" id="KW-0472">Membrane</keyword>
<proteinExistence type="predicted"/>
<dbReference type="NCBIfam" id="NF040982">
    <property type="entry name" value="ComGD"/>
    <property type="match status" value="1"/>
</dbReference>
<evidence type="ECO:0000313" key="3">
    <source>
        <dbReference type="Proteomes" id="UP000253498"/>
    </source>
</evidence>
<evidence type="ECO:0000313" key="2">
    <source>
        <dbReference type="EMBL" id="RBT68700.1"/>
    </source>
</evidence>
<protein>
    <recommendedName>
        <fullName evidence="4">Type II secretion system protein</fullName>
    </recommendedName>
</protein>
<name>A0AB37IGY3_ENTHR</name>
<sequence length="164" mass="19016">MPITANKPICFTGYTLIETLFVLTITLGLFLFPSLSVSAWQKQMTIEQFFAQFESRIYATQKIAIVSQQATRIFYDQSKNQIVFDVPNPNLGWSTLEVPDEITVQQMEKLIFAAGTGNESSLQAYRFYWTNKRQTIVYQFQLGSDNMLIYQLFKRVLPQSYHNL</sequence>
<feature type="transmembrane region" description="Helical" evidence="1">
    <location>
        <begin position="20"/>
        <end position="40"/>
    </location>
</feature>
<evidence type="ECO:0000256" key="1">
    <source>
        <dbReference type="SAM" id="Phobius"/>
    </source>
</evidence>
<keyword evidence="1" id="KW-1133">Transmembrane helix</keyword>
<dbReference type="Proteomes" id="UP000253498">
    <property type="component" value="Unassembled WGS sequence"/>
</dbReference>
<gene>
    <name evidence="2" type="ORF">EB03_01835</name>
</gene>
<dbReference type="RefSeq" id="WP_371264514.1">
    <property type="nucleotide sequence ID" value="NZ_JBFCRC010000031.1"/>
</dbReference>